<dbReference type="EMBL" id="AP017655">
    <property type="protein sequence ID" value="BAV65446.1"/>
    <property type="molecule type" value="Genomic_DNA"/>
</dbReference>
<gene>
    <name evidence="9" type="ORF">SCLO_1024060</name>
</gene>
<dbReference type="InterPro" id="IPR003423">
    <property type="entry name" value="OMP_efflux"/>
</dbReference>
<keyword evidence="5" id="KW-0812">Transmembrane</keyword>
<comment type="similarity">
    <text evidence="2">Belongs to the outer membrane factor (OMF) (TC 1.B.17) family.</text>
</comment>
<dbReference type="PANTHER" id="PTHR30026:SF5">
    <property type="entry name" value="ABC-TYPE EFFLUX SYSTEM SECRETIN COMPONENT"/>
    <property type="match status" value="1"/>
</dbReference>
<evidence type="ECO:0000313" key="9">
    <source>
        <dbReference type="EMBL" id="BAV65446.1"/>
    </source>
</evidence>
<evidence type="ECO:0000256" key="1">
    <source>
        <dbReference type="ARBA" id="ARBA00004442"/>
    </source>
</evidence>
<comment type="subcellular location">
    <subcellularLocation>
        <location evidence="1">Cell outer membrane</location>
    </subcellularLocation>
</comment>
<dbReference type="GO" id="GO:0015288">
    <property type="term" value="F:porin activity"/>
    <property type="evidence" value="ECO:0007669"/>
    <property type="project" value="TreeGrafter"/>
</dbReference>
<reference evidence="9 10" key="1">
    <citation type="submission" date="2016-10" db="EMBL/GenBank/DDBJ databases">
        <title>Complete Genome Sequence of the Nonylphenol-Degrading Bacterium Sphingobium cloacae JCM 10874T.</title>
        <authorList>
            <person name="Ootsuka M."/>
            <person name="Nishizawa T."/>
            <person name="Ohta H."/>
        </authorList>
    </citation>
    <scope>NUCLEOTIDE SEQUENCE [LARGE SCALE GENOMIC DNA]</scope>
    <source>
        <strain evidence="9 10">JCM 10874</strain>
    </source>
</reference>
<dbReference type="RefSeq" id="WP_066522138.1">
    <property type="nucleotide sequence ID" value="NZ_AP017655.1"/>
</dbReference>
<evidence type="ECO:0008006" key="11">
    <source>
        <dbReference type="Google" id="ProtNLM"/>
    </source>
</evidence>
<proteinExistence type="inferred from homology"/>
<dbReference type="Gene3D" id="1.20.1600.10">
    <property type="entry name" value="Outer membrane efflux proteins (OEP)"/>
    <property type="match status" value="1"/>
</dbReference>
<dbReference type="GO" id="GO:0009279">
    <property type="term" value="C:cell outer membrane"/>
    <property type="evidence" value="ECO:0007669"/>
    <property type="project" value="UniProtKB-SubCell"/>
</dbReference>
<feature type="signal peptide" evidence="8">
    <location>
        <begin position="1"/>
        <end position="20"/>
    </location>
</feature>
<dbReference type="SUPFAM" id="SSF56954">
    <property type="entry name" value="Outer membrane efflux proteins (OEP)"/>
    <property type="match status" value="1"/>
</dbReference>
<keyword evidence="3" id="KW-0813">Transport</keyword>
<sequence length="454" mass="49079">MRIRATLAAIALTASAPVAAQDSASLPLDYRAAQQRLLERSDAIAASGANVRGKEAQLGATASLGRPEVVFEAQLLDYQKTLYLPLGSLAPVAESFGIEDPLRFRRQETAVRPIVTATLPLYAGGQIAGTKAGARAQLDQAKAEQKGAVDKALLQLVQAYYGQQLAERALGVRRDVLAGLDRHLADAVKLERAQFISRAQRLQAQVARDDAAREFEKAVADLGTANAALAGLLRAPQGVHPTTPLFVLSQPLEPLEDYKAEALLSHPELGRLHALGAQADAAVTIEKAKQRPTVYGFGQYNFDRRDSLLTDPDWSFGIGLRYKIASGLGRSQSVEAARQTALQADAGLREARTQIEIGVAKAWNEAEAARKRFLLLDGALESASENLRLQALSYREQQATSLDVIDAELGLGRARIQRAQASHDYVMALAQLLDLSGRIERLPDYIARADKEIP</sequence>
<dbReference type="GO" id="GO:1990281">
    <property type="term" value="C:efflux pump complex"/>
    <property type="evidence" value="ECO:0007669"/>
    <property type="project" value="TreeGrafter"/>
</dbReference>
<evidence type="ECO:0000313" key="10">
    <source>
        <dbReference type="Proteomes" id="UP000218272"/>
    </source>
</evidence>
<dbReference type="GO" id="GO:0015562">
    <property type="term" value="F:efflux transmembrane transporter activity"/>
    <property type="evidence" value="ECO:0007669"/>
    <property type="project" value="InterPro"/>
</dbReference>
<feature type="chain" id="PRO_5009112523" description="Transporter" evidence="8">
    <location>
        <begin position="21"/>
        <end position="454"/>
    </location>
</feature>
<keyword evidence="6" id="KW-0472">Membrane</keyword>
<evidence type="ECO:0000256" key="5">
    <source>
        <dbReference type="ARBA" id="ARBA00022692"/>
    </source>
</evidence>
<evidence type="ECO:0000256" key="6">
    <source>
        <dbReference type="ARBA" id="ARBA00023136"/>
    </source>
</evidence>
<dbReference type="Proteomes" id="UP000218272">
    <property type="component" value="Chromosome SCLO_1"/>
</dbReference>
<dbReference type="Pfam" id="PF02321">
    <property type="entry name" value="OEP"/>
    <property type="match status" value="1"/>
</dbReference>
<evidence type="ECO:0000256" key="8">
    <source>
        <dbReference type="SAM" id="SignalP"/>
    </source>
</evidence>
<keyword evidence="10" id="KW-1185">Reference proteome</keyword>
<name>A0A1E1F4L0_9SPHN</name>
<keyword evidence="8" id="KW-0732">Signal</keyword>
<evidence type="ECO:0000256" key="2">
    <source>
        <dbReference type="ARBA" id="ARBA00007613"/>
    </source>
</evidence>
<organism evidence="9 10">
    <name type="scientific">Sphingobium cloacae</name>
    <dbReference type="NCBI Taxonomy" id="120107"/>
    <lineage>
        <taxon>Bacteria</taxon>
        <taxon>Pseudomonadati</taxon>
        <taxon>Pseudomonadota</taxon>
        <taxon>Alphaproteobacteria</taxon>
        <taxon>Sphingomonadales</taxon>
        <taxon>Sphingomonadaceae</taxon>
        <taxon>Sphingobium</taxon>
    </lineage>
</organism>
<dbReference type="PANTHER" id="PTHR30026">
    <property type="entry name" value="OUTER MEMBRANE PROTEIN TOLC"/>
    <property type="match status" value="1"/>
</dbReference>
<dbReference type="OrthoDB" id="187483at2"/>
<keyword evidence="7" id="KW-0998">Cell outer membrane</keyword>
<evidence type="ECO:0000256" key="4">
    <source>
        <dbReference type="ARBA" id="ARBA00022452"/>
    </source>
</evidence>
<accession>A0A1E1F4L0</accession>
<evidence type="ECO:0000256" key="7">
    <source>
        <dbReference type="ARBA" id="ARBA00023237"/>
    </source>
</evidence>
<dbReference type="KEGG" id="sclo:SCLO_1024060"/>
<dbReference type="InterPro" id="IPR051906">
    <property type="entry name" value="TolC-like"/>
</dbReference>
<dbReference type="AlphaFoldDB" id="A0A1E1F4L0"/>
<protein>
    <recommendedName>
        <fullName evidence="11">Transporter</fullName>
    </recommendedName>
</protein>
<evidence type="ECO:0000256" key="3">
    <source>
        <dbReference type="ARBA" id="ARBA00022448"/>
    </source>
</evidence>
<keyword evidence="4" id="KW-1134">Transmembrane beta strand</keyword>